<dbReference type="GO" id="GO:0003677">
    <property type="term" value="F:DNA binding"/>
    <property type="evidence" value="ECO:0007669"/>
    <property type="project" value="UniProtKB-KW"/>
</dbReference>
<dbReference type="Pfam" id="PF01047">
    <property type="entry name" value="MarR"/>
    <property type="match status" value="1"/>
</dbReference>
<accession>A0A7Y9UQ81</accession>
<dbReference type="PRINTS" id="PR00598">
    <property type="entry name" value="HTHMARR"/>
</dbReference>
<evidence type="ECO:0000313" key="2">
    <source>
        <dbReference type="EMBL" id="NYG58316.1"/>
    </source>
</evidence>
<dbReference type="AlphaFoldDB" id="A0A7Y9UQ81"/>
<dbReference type="PANTHER" id="PTHR33164">
    <property type="entry name" value="TRANSCRIPTIONAL REGULATOR, MARR FAMILY"/>
    <property type="match status" value="1"/>
</dbReference>
<keyword evidence="3" id="KW-1185">Reference proteome</keyword>
<protein>
    <submittedName>
        <fullName evidence="2">DNA-binding MarR family transcriptional regulator</fullName>
    </submittedName>
</protein>
<evidence type="ECO:0000259" key="1">
    <source>
        <dbReference type="PROSITE" id="PS50995"/>
    </source>
</evidence>
<dbReference type="InterPro" id="IPR039422">
    <property type="entry name" value="MarR/SlyA-like"/>
</dbReference>
<dbReference type="EMBL" id="JACCAA010000001">
    <property type="protein sequence ID" value="NYG58316.1"/>
    <property type="molecule type" value="Genomic_DNA"/>
</dbReference>
<feature type="domain" description="HTH marR-type" evidence="1">
    <location>
        <begin position="1"/>
        <end position="156"/>
    </location>
</feature>
<organism evidence="2 3">
    <name type="scientific">Nocardioides daedukensis</name>
    <dbReference type="NCBI Taxonomy" id="634462"/>
    <lineage>
        <taxon>Bacteria</taxon>
        <taxon>Bacillati</taxon>
        <taxon>Actinomycetota</taxon>
        <taxon>Actinomycetes</taxon>
        <taxon>Propionibacteriales</taxon>
        <taxon>Nocardioidaceae</taxon>
        <taxon>Nocardioides</taxon>
    </lineage>
</organism>
<dbReference type="SUPFAM" id="SSF46785">
    <property type="entry name" value="Winged helix' DNA-binding domain"/>
    <property type="match status" value="1"/>
</dbReference>
<keyword evidence="2" id="KW-0238">DNA-binding</keyword>
<dbReference type="RefSeq" id="WP_179501490.1">
    <property type="nucleotide sequence ID" value="NZ_JACCAA010000001.1"/>
</dbReference>
<dbReference type="InterPro" id="IPR000835">
    <property type="entry name" value="HTH_MarR-typ"/>
</dbReference>
<evidence type="ECO:0000313" key="3">
    <source>
        <dbReference type="Proteomes" id="UP000540656"/>
    </source>
</evidence>
<dbReference type="InterPro" id="IPR036388">
    <property type="entry name" value="WH-like_DNA-bd_sf"/>
</dbReference>
<dbReference type="InterPro" id="IPR036390">
    <property type="entry name" value="WH_DNA-bd_sf"/>
</dbReference>
<comment type="caution">
    <text evidence="2">The sequence shown here is derived from an EMBL/GenBank/DDBJ whole genome shotgun (WGS) entry which is preliminary data.</text>
</comment>
<dbReference type="GO" id="GO:0006950">
    <property type="term" value="P:response to stress"/>
    <property type="evidence" value="ECO:0007669"/>
    <property type="project" value="TreeGrafter"/>
</dbReference>
<dbReference type="Gene3D" id="1.10.10.10">
    <property type="entry name" value="Winged helix-like DNA-binding domain superfamily/Winged helix DNA-binding domain"/>
    <property type="match status" value="1"/>
</dbReference>
<proteinExistence type="predicted"/>
<dbReference type="SMART" id="SM00347">
    <property type="entry name" value="HTH_MARR"/>
    <property type="match status" value="1"/>
</dbReference>
<reference evidence="2 3" key="1">
    <citation type="submission" date="2020-07" db="EMBL/GenBank/DDBJ databases">
        <title>Sequencing the genomes of 1000 actinobacteria strains.</title>
        <authorList>
            <person name="Klenk H.-P."/>
        </authorList>
    </citation>
    <scope>NUCLEOTIDE SEQUENCE [LARGE SCALE GENOMIC DNA]</scope>
    <source>
        <strain evidence="2 3">DSM 23819</strain>
    </source>
</reference>
<gene>
    <name evidence="2" type="ORF">BJ980_001239</name>
</gene>
<name>A0A7Y9UQ81_9ACTN</name>
<dbReference type="PANTHER" id="PTHR33164:SF99">
    <property type="entry name" value="MARR FAMILY REGULATORY PROTEIN"/>
    <property type="match status" value="1"/>
</dbReference>
<dbReference type="PROSITE" id="PS50995">
    <property type="entry name" value="HTH_MARR_2"/>
    <property type="match status" value="1"/>
</dbReference>
<dbReference type="GO" id="GO:0003700">
    <property type="term" value="F:DNA-binding transcription factor activity"/>
    <property type="evidence" value="ECO:0007669"/>
    <property type="project" value="InterPro"/>
</dbReference>
<sequence length="172" mass="19089">MSDAASHATVTGTRWLDPDQQRAWRAYMVGTILLTDRLDDELRGSFGIGLNEYEVLVRLSEREDHSLRMSALADAMRFSRSRVTHTIKRMETAGLVRRSEAKDDGRGIFAHLTTKGHELLVKAAPTHVDGVRSHLLDLASDDDFAALGRVMNAVVDKLAQQHPEADLRTPGS</sequence>
<dbReference type="Proteomes" id="UP000540656">
    <property type="component" value="Unassembled WGS sequence"/>
</dbReference>